<comment type="catalytic activity">
    <reaction evidence="7">
        <text>L-threonyl-[protein] + ATP = O-phospho-L-threonyl-[protein] + ADP + H(+)</text>
        <dbReference type="Rhea" id="RHEA:46608"/>
        <dbReference type="Rhea" id="RHEA-COMP:11060"/>
        <dbReference type="Rhea" id="RHEA-COMP:11605"/>
        <dbReference type="ChEBI" id="CHEBI:15378"/>
        <dbReference type="ChEBI" id="CHEBI:30013"/>
        <dbReference type="ChEBI" id="CHEBI:30616"/>
        <dbReference type="ChEBI" id="CHEBI:61977"/>
        <dbReference type="ChEBI" id="CHEBI:456216"/>
        <dbReference type="EC" id="2.7.11.1"/>
    </reaction>
</comment>
<evidence type="ECO:0000256" key="1">
    <source>
        <dbReference type="ARBA" id="ARBA00012513"/>
    </source>
</evidence>
<protein>
    <recommendedName>
        <fullName evidence="1">non-specific serine/threonine protein kinase</fullName>
        <ecNumber evidence="1">2.7.11.1</ecNumber>
    </recommendedName>
</protein>
<feature type="region of interest" description="Disordered" evidence="9">
    <location>
        <begin position="120"/>
        <end position="146"/>
    </location>
</feature>
<feature type="domain" description="Protein kinase" evidence="10">
    <location>
        <begin position="1"/>
        <end position="298"/>
    </location>
</feature>
<evidence type="ECO:0000256" key="2">
    <source>
        <dbReference type="ARBA" id="ARBA00022527"/>
    </source>
</evidence>
<keyword evidence="4" id="KW-0547">Nucleotide-binding</keyword>
<accession>S9UAA9</accession>
<keyword evidence="12" id="KW-1185">Reference proteome</keyword>
<evidence type="ECO:0000256" key="9">
    <source>
        <dbReference type="SAM" id="MobiDB-lite"/>
    </source>
</evidence>
<dbReference type="Proteomes" id="UP000015354">
    <property type="component" value="Unassembled WGS sequence"/>
</dbReference>
<dbReference type="PANTHER" id="PTHR24356:SF228">
    <property type="entry name" value="NON-SPECIFIC SERINE_THREONINE PROTEIN KINASE"/>
    <property type="match status" value="1"/>
</dbReference>
<dbReference type="SMART" id="SM00220">
    <property type="entry name" value="S_TKc"/>
    <property type="match status" value="1"/>
</dbReference>
<evidence type="ECO:0000256" key="3">
    <source>
        <dbReference type="ARBA" id="ARBA00022679"/>
    </source>
</evidence>
<feature type="compositionally biased region" description="Basic and acidic residues" evidence="9">
    <location>
        <begin position="128"/>
        <end position="138"/>
    </location>
</feature>
<name>S9UAA9_9TRYP</name>
<dbReference type="GO" id="GO:0035556">
    <property type="term" value="P:intracellular signal transduction"/>
    <property type="evidence" value="ECO:0007669"/>
    <property type="project" value="TreeGrafter"/>
</dbReference>
<evidence type="ECO:0000313" key="11">
    <source>
        <dbReference type="EMBL" id="EPY25669.1"/>
    </source>
</evidence>
<evidence type="ECO:0000259" key="10">
    <source>
        <dbReference type="PROSITE" id="PS50011"/>
    </source>
</evidence>
<dbReference type="GO" id="GO:0004674">
    <property type="term" value="F:protein serine/threonine kinase activity"/>
    <property type="evidence" value="ECO:0007669"/>
    <property type="project" value="UniProtKB-KW"/>
</dbReference>
<sequence length="492" mass="54084">MEWLPHGDLLQHIRRVALQRQREYAATLLSAEEREAVEVRRLAPKPIPATAAALRCLGFRDIQLITAQLVLALARTAERGLVLRDLKPENIAFDDKYRACLIDFDTVDMEGALVKPETNHGVALPPEVGHREETRRSDPCAMNGEAPAGARAKRRVTVSEIQAMRKKTASFCGTAQYVSPEMVGECKWSYSSDLWALGAIVYEMVYGAHMFSGLSTFEVLQKVVQGATKGGAALADTLVPFPLVHLDGGGDSSNAEDYWSRTKDFILRLVAIDPRARLGVHREHGTFDLDQLRRHPFFEDFTLWGLLEEQVAGFRPRHIPLENEGASAAHAAEEDRTPSLLEHYNIAPFNDPQYADYVFRATADTNPFEQFLRNEFEDATGEEGLEGLDAVDQAERNTGPTSTEQPPPVAAAEAVVRTSEEKDVGAAAPTADATPISEAPPTSAADSTANAQWVFDEKAVDDDASTSSAEVEIIDDVGMHYSYGPVHPDFQK</sequence>
<feature type="region of interest" description="Disordered" evidence="9">
    <location>
        <begin position="416"/>
        <end position="448"/>
    </location>
</feature>
<keyword evidence="2" id="KW-0723">Serine/threonine-protein kinase</keyword>
<dbReference type="AlphaFoldDB" id="S9UAA9"/>
<comment type="caution">
    <text evidence="11">The sequence shown here is derived from an EMBL/GenBank/DDBJ whole genome shotgun (WGS) entry which is preliminary data.</text>
</comment>
<dbReference type="PROSITE" id="PS50011">
    <property type="entry name" value="PROTEIN_KINASE_DOM"/>
    <property type="match status" value="1"/>
</dbReference>
<dbReference type="SUPFAM" id="SSF56112">
    <property type="entry name" value="Protein kinase-like (PK-like)"/>
    <property type="match status" value="1"/>
</dbReference>
<evidence type="ECO:0000313" key="12">
    <source>
        <dbReference type="Proteomes" id="UP000015354"/>
    </source>
</evidence>
<dbReference type="EMBL" id="ATMH01006574">
    <property type="protein sequence ID" value="EPY25669.1"/>
    <property type="molecule type" value="Genomic_DNA"/>
</dbReference>
<gene>
    <name evidence="11" type="ORF">STCU_06574</name>
</gene>
<comment type="catalytic activity">
    <reaction evidence="8">
        <text>L-seryl-[protein] + ATP = O-phospho-L-seryl-[protein] + ADP + H(+)</text>
        <dbReference type="Rhea" id="RHEA:17989"/>
        <dbReference type="Rhea" id="RHEA-COMP:9863"/>
        <dbReference type="Rhea" id="RHEA-COMP:11604"/>
        <dbReference type="ChEBI" id="CHEBI:15378"/>
        <dbReference type="ChEBI" id="CHEBI:29999"/>
        <dbReference type="ChEBI" id="CHEBI:30616"/>
        <dbReference type="ChEBI" id="CHEBI:83421"/>
        <dbReference type="ChEBI" id="CHEBI:456216"/>
        <dbReference type="EC" id="2.7.11.1"/>
    </reaction>
</comment>
<evidence type="ECO:0000256" key="7">
    <source>
        <dbReference type="ARBA" id="ARBA00047899"/>
    </source>
</evidence>
<dbReference type="PANTHER" id="PTHR24356">
    <property type="entry name" value="SERINE/THREONINE-PROTEIN KINASE"/>
    <property type="match status" value="1"/>
</dbReference>
<dbReference type="InterPro" id="IPR011009">
    <property type="entry name" value="Kinase-like_dom_sf"/>
</dbReference>
<dbReference type="GO" id="GO:0005524">
    <property type="term" value="F:ATP binding"/>
    <property type="evidence" value="ECO:0007669"/>
    <property type="project" value="UniProtKB-KW"/>
</dbReference>
<reference evidence="11 12" key="1">
    <citation type="journal article" date="2013" name="PLoS ONE">
        <title>Predicting the Proteins of Angomonas deanei, Strigomonas culicis and Their Respective Endosymbionts Reveals New Aspects of the Trypanosomatidae Family.</title>
        <authorList>
            <person name="Motta M.C."/>
            <person name="Martins A.C."/>
            <person name="de Souza S.S."/>
            <person name="Catta-Preta C.M."/>
            <person name="Silva R."/>
            <person name="Klein C.C."/>
            <person name="de Almeida L.G."/>
            <person name="de Lima Cunha O."/>
            <person name="Ciapina L.P."/>
            <person name="Brocchi M."/>
            <person name="Colabardini A.C."/>
            <person name="de Araujo Lima B."/>
            <person name="Machado C.R."/>
            <person name="de Almeida Soares C.M."/>
            <person name="Probst C.M."/>
            <person name="de Menezes C.B."/>
            <person name="Thompson C.E."/>
            <person name="Bartholomeu D.C."/>
            <person name="Gradia D.F."/>
            <person name="Pavoni D.P."/>
            <person name="Grisard E.C."/>
            <person name="Fantinatti-Garboggini F."/>
            <person name="Marchini F.K."/>
            <person name="Rodrigues-Luiz G.F."/>
            <person name="Wagner G."/>
            <person name="Goldman G.H."/>
            <person name="Fietto J.L."/>
            <person name="Elias M.C."/>
            <person name="Goldman M.H."/>
            <person name="Sagot M.F."/>
            <person name="Pereira M."/>
            <person name="Stoco P.H."/>
            <person name="de Mendonca-Neto R.P."/>
            <person name="Teixeira S.M."/>
            <person name="Maciel T.E."/>
            <person name="de Oliveira Mendes T.A."/>
            <person name="Urmenyi T.P."/>
            <person name="de Souza W."/>
            <person name="Schenkman S."/>
            <person name="de Vasconcelos A.T."/>
        </authorList>
    </citation>
    <scope>NUCLEOTIDE SEQUENCE [LARGE SCALE GENOMIC DNA]</scope>
</reference>
<evidence type="ECO:0000256" key="8">
    <source>
        <dbReference type="ARBA" id="ARBA00048679"/>
    </source>
</evidence>
<dbReference type="OrthoDB" id="347657at2759"/>
<evidence type="ECO:0000256" key="4">
    <source>
        <dbReference type="ARBA" id="ARBA00022741"/>
    </source>
</evidence>
<proteinExistence type="predicted"/>
<dbReference type="Pfam" id="PF00069">
    <property type="entry name" value="Pkinase"/>
    <property type="match status" value="1"/>
</dbReference>
<organism evidence="11 12">
    <name type="scientific">Strigomonas culicis</name>
    <dbReference type="NCBI Taxonomy" id="28005"/>
    <lineage>
        <taxon>Eukaryota</taxon>
        <taxon>Discoba</taxon>
        <taxon>Euglenozoa</taxon>
        <taxon>Kinetoplastea</taxon>
        <taxon>Metakinetoplastina</taxon>
        <taxon>Trypanosomatida</taxon>
        <taxon>Trypanosomatidae</taxon>
        <taxon>Strigomonadinae</taxon>
        <taxon>Strigomonas</taxon>
    </lineage>
</organism>
<evidence type="ECO:0000256" key="6">
    <source>
        <dbReference type="ARBA" id="ARBA00022840"/>
    </source>
</evidence>
<keyword evidence="6" id="KW-0067">ATP-binding</keyword>
<dbReference type="Gene3D" id="1.10.510.10">
    <property type="entry name" value="Transferase(Phosphotransferase) domain 1"/>
    <property type="match status" value="1"/>
</dbReference>
<dbReference type="InterPro" id="IPR050236">
    <property type="entry name" value="Ser_Thr_kinase_AGC"/>
</dbReference>
<dbReference type="EC" id="2.7.11.1" evidence="1"/>
<evidence type="ECO:0000256" key="5">
    <source>
        <dbReference type="ARBA" id="ARBA00022777"/>
    </source>
</evidence>
<keyword evidence="5 11" id="KW-0418">Kinase</keyword>
<keyword evidence="3" id="KW-0808">Transferase</keyword>
<dbReference type="InterPro" id="IPR000719">
    <property type="entry name" value="Prot_kinase_dom"/>
</dbReference>